<evidence type="ECO:0000313" key="4">
    <source>
        <dbReference type="Proteomes" id="UP000824469"/>
    </source>
</evidence>
<evidence type="ECO:0000256" key="1">
    <source>
        <dbReference type="ARBA" id="ARBA00023015"/>
    </source>
</evidence>
<dbReference type="AlphaFoldDB" id="A0AA38C870"/>
<dbReference type="EMBL" id="JAHRHJ020003142">
    <property type="protein sequence ID" value="KAH9292439.1"/>
    <property type="molecule type" value="Genomic_DNA"/>
</dbReference>
<proteinExistence type="predicted"/>
<organism evidence="3 4">
    <name type="scientific">Taxus chinensis</name>
    <name type="common">Chinese yew</name>
    <name type="synonym">Taxus wallichiana var. chinensis</name>
    <dbReference type="NCBI Taxonomy" id="29808"/>
    <lineage>
        <taxon>Eukaryota</taxon>
        <taxon>Viridiplantae</taxon>
        <taxon>Streptophyta</taxon>
        <taxon>Embryophyta</taxon>
        <taxon>Tracheophyta</taxon>
        <taxon>Spermatophyta</taxon>
        <taxon>Pinopsida</taxon>
        <taxon>Pinidae</taxon>
        <taxon>Conifers II</taxon>
        <taxon>Cupressales</taxon>
        <taxon>Taxaceae</taxon>
        <taxon>Taxus</taxon>
    </lineage>
</organism>
<feature type="non-terminal residue" evidence="3">
    <location>
        <position position="449"/>
    </location>
</feature>
<reference evidence="3 4" key="1">
    <citation type="journal article" date="2021" name="Nat. Plants">
        <title>The Taxus genome provides insights into paclitaxel biosynthesis.</title>
        <authorList>
            <person name="Xiong X."/>
            <person name="Gou J."/>
            <person name="Liao Q."/>
            <person name="Li Y."/>
            <person name="Zhou Q."/>
            <person name="Bi G."/>
            <person name="Li C."/>
            <person name="Du R."/>
            <person name="Wang X."/>
            <person name="Sun T."/>
            <person name="Guo L."/>
            <person name="Liang H."/>
            <person name="Lu P."/>
            <person name="Wu Y."/>
            <person name="Zhang Z."/>
            <person name="Ro D.K."/>
            <person name="Shang Y."/>
            <person name="Huang S."/>
            <person name="Yan J."/>
        </authorList>
    </citation>
    <scope>NUCLEOTIDE SEQUENCE [LARGE SCALE GENOMIC DNA]</scope>
    <source>
        <strain evidence="3">Ta-2019</strain>
    </source>
</reference>
<evidence type="ECO:0008006" key="5">
    <source>
        <dbReference type="Google" id="ProtNLM"/>
    </source>
</evidence>
<evidence type="ECO:0000313" key="3">
    <source>
        <dbReference type="EMBL" id="KAH9292439.1"/>
    </source>
</evidence>
<protein>
    <recommendedName>
        <fullName evidence="5">DELLA protein RGL1</fullName>
    </recommendedName>
</protein>
<keyword evidence="4" id="KW-1185">Reference proteome</keyword>
<dbReference type="Pfam" id="PF03514">
    <property type="entry name" value="GRAS"/>
    <property type="match status" value="1"/>
</dbReference>
<keyword evidence="2" id="KW-0804">Transcription</keyword>
<accession>A0AA38C870</accession>
<dbReference type="PANTHER" id="PTHR31636">
    <property type="entry name" value="OSJNBA0084A10.13 PROTEIN-RELATED"/>
    <property type="match status" value="1"/>
</dbReference>
<keyword evidence="1" id="KW-0805">Transcription regulation</keyword>
<dbReference type="PROSITE" id="PS50985">
    <property type="entry name" value="GRAS"/>
    <property type="match status" value="1"/>
</dbReference>
<gene>
    <name evidence="3" type="ORF">KI387_042375</name>
</gene>
<dbReference type="Proteomes" id="UP000824469">
    <property type="component" value="Unassembled WGS sequence"/>
</dbReference>
<comment type="caution">
    <text evidence="3">The sequence shown here is derived from an EMBL/GenBank/DDBJ whole genome shotgun (WGS) entry which is preliminary data.</text>
</comment>
<name>A0AA38C870_TAXCH</name>
<dbReference type="InterPro" id="IPR005202">
    <property type="entry name" value="TF_GRAS"/>
</dbReference>
<evidence type="ECO:0000256" key="2">
    <source>
        <dbReference type="ARBA" id="ARBA00023163"/>
    </source>
</evidence>
<sequence>EFQIADDLSLSPAQCFDEMPIEKKAEEILIKQAGYPCAQASENGQIDQAGDFAILALPREEQDGLDFSDLLLSSAQMISNRQYDQAARLAIQCAKRSSQVGNPKERLAYYFSQALNDRIQREILGNLENTSARVPNFAFNIDSEVYNDEFFSLVAFYNQFLPFLKVKQFTSTQAIIDAVGNAKTIHVIDLGMRTGSQWTVLIQFLADRAASSSSSHSSSLELLTITAVGMNGEQLKKCGRRLQEFAKSFAVPFAYKMVEISNLEEIHEDLFEIKSCEEVAVNASIVLRSLLYDPILLDNLVSVLKKLSPSIMVIGEIEAQHNSTCFADRFVEVLSYQSMYFDMLDATFPDRNDIKRVKHEEVFVGNQIRNMIVCEGKDRRVRHVTTDVWRCFFRRAGFKEKSFSFKAKYQAGLMLNQFPNGDCYTLVDNGFAIIVGWKGYPLCAISAWT</sequence>
<dbReference type="OMA" id="QFECASE"/>
<feature type="non-terminal residue" evidence="3">
    <location>
        <position position="1"/>
    </location>
</feature>